<dbReference type="GO" id="GO:0016020">
    <property type="term" value="C:membrane"/>
    <property type="evidence" value="ECO:0007669"/>
    <property type="project" value="TreeGrafter"/>
</dbReference>
<dbReference type="InterPro" id="IPR020904">
    <property type="entry name" value="Sc_DH/Rdtase_CS"/>
</dbReference>
<gene>
    <name evidence="3" type="ORF">CTEST_10390</name>
</gene>
<evidence type="ECO:0000313" key="3">
    <source>
        <dbReference type="EMBL" id="AKK09501.1"/>
    </source>
</evidence>
<dbReference type="RefSeq" id="WP_047253655.1">
    <property type="nucleotide sequence ID" value="NZ_CP011545.1"/>
</dbReference>
<evidence type="ECO:0000256" key="1">
    <source>
        <dbReference type="ARBA" id="ARBA00006484"/>
    </source>
</evidence>
<accession>A0A0G3H7W4</accession>
<keyword evidence="4" id="KW-1185">Reference proteome</keyword>
<organism evidence="3 4">
    <name type="scientific">Corynebacterium testudinoris</name>
    <dbReference type="NCBI Taxonomy" id="136857"/>
    <lineage>
        <taxon>Bacteria</taxon>
        <taxon>Bacillati</taxon>
        <taxon>Actinomycetota</taxon>
        <taxon>Actinomycetes</taxon>
        <taxon>Mycobacteriales</taxon>
        <taxon>Corynebacteriaceae</taxon>
        <taxon>Corynebacterium</taxon>
    </lineage>
</organism>
<dbReference type="NCBIfam" id="NF006073">
    <property type="entry name" value="PRK08219.1"/>
    <property type="match status" value="1"/>
</dbReference>
<dbReference type="Proteomes" id="UP000035540">
    <property type="component" value="Chromosome"/>
</dbReference>
<dbReference type="SUPFAM" id="SSF51735">
    <property type="entry name" value="NAD(P)-binding Rossmann-fold domains"/>
    <property type="match status" value="1"/>
</dbReference>
<protein>
    <submittedName>
        <fullName evidence="3">Short-chain alcohol dehydrogenase</fullName>
    </submittedName>
</protein>
<dbReference type="GO" id="GO:0016491">
    <property type="term" value="F:oxidoreductase activity"/>
    <property type="evidence" value="ECO:0007669"/>
    <property type="project" value="UniProtKB-KW"/>
</dbReference>
<dbReference type="InterPro" id="IPR002347">
    <property type="entry name" value="SDR_fam"/>
</dbReference>
<name>A0A0G3H7W4_9CORY</name>
<evidence type="ECO:0000313" key="4">
    <source>
        <dbReference type="Proteomes" id="UP000035540"/>
    </source>
</evidence>
<reference evidence="4" key="2">
    <citation type="submission" date="2015-05" db="EMBL/GenBank/DDBJ databases">
        <title>Complete genome sequence of Corynebacterium testudinoris DSM 44614, recovered from necrotic lesions in the mouth of a tortoise.</title>
        <authorList>
            <person name="Ruckert C."/>
            <person name="Albersmeier A."/>
            <person name="Winkler A."/>
            <person name="Tauch A."/>
        </authorList>
    </citation>
    <scope>NUCLEOTIDE SEQUENCE [LARGE SCALE GENOMIC DNA]</scope>
    <source>
        <strain evidence="4">DSM 44614</strain>
    </source>
</reference>
<keyword evidence="2" id="KW-0560">Oxidoreductase</keyword>
<dbReference type="PATRIC" id="fig|136857.5.peg.2064"/>
<proteinExistence type="inferred from homology"/>
<dbReference type="KEGG" id="cted:CTEST_10390"/>
<dbReference type="InterPro" id="IPR036291">
    <property type="entry name" value="NAD(P)-bd_dom_sf"/>
</dbReference>
<dbReference type="PANTHER" id="PTHR44196:SF1">
    <property type="entry name" value="DEHYDROGENASE_REDUCTASE SDR FAMILY MEMBER 7B"/>
    <property type="match status" value="1"/>
</dbReference>
<dbReference type="STRING" id="136857.CTEST_10390"/>
<dbReference type="Gene3D" id="3.40.50.720">
    <property type="entry name" value="NAD(P)-binding Rossmann-like Domain"/>
    <property type="match status" value="1"/>
</dbReference>
<evidence type="ECO:0000256" key="2">
    <source>
        <dbReference type="ARBA" id="ARBA00023002"/>
    </source>
</evidence>
<dbReference type="Pfam" id="PF00106">
    <property type="entry name" value="adh_short"/>
    <property type="match status" value="1"/>
</dbReference>
<dbReference type="PROSITE" id="PS00061">
    <property type="entry name" value="ADH_SHORT"/>
    <property type="match status" value="1"/>
</dbReference>
<dbReference type="EMBL" id="CP011545">
    <property type="protein sequence ID" value="AKK09501.1"/>
    <property type="molecule type" value="Genomic_DNA"/>
</dbReference>
<dbReference type="PRINTS" id="PR00081">
    <property type="entry name" value="GDHRDH"/>
</dbReference>
<dbReference type="OrthoDB" id="158573at2"/>
<sequence>MTKPVAIVTGATGGMGREIVADLVRTHHVYALGRNDEALAELGAWKNVTAVSTDLVHDLLDAPSEQSSALQPLLYLTSVDVLVHAAAIAHRHSVESARVADWRTLMDVNVVVPAELTRCLLPALRAARGTVVFINSGAGRGAFPDNVVYAATKHALYAVADGLRTAEALAGIRVSTVAPGPTDTPMLAALMAQTGTDYRPEFYIDPSEVAKAVRLVVDAGESTQLTDVAVRPRVELANRR</sequence>
<dbReference type="PANTHER" id="PTHR44196">
    <property type="entry name" value="DEHYDROGENASE/REDUCTASE SDR FAMILY MEMBER 7B"/>
    <property type="match status" value="1"/>
</dbReference>
<reference evidence="3 4" key="1">
    <citation type="journal article" date="2015" name="Genome Announc.">
        <title>Complete Genome Sequence of the Type Strain Corynebacterium testudinoris DSM 44614, Recovered from Necrotic Lesions in the Mouth of a Tortoise.</title>
        <authorList>
            <person name="Ruckert C."/>
            <person name="Kriete M."/>
            <person name="Jaenicke S."/>
            <person name="Winkler A."/>
            <person name="Tauch A."/>
        </authorList>
    </citation>
    <scope>NUCLEOTIDE SEQUENCE [LARGE SCALE GENOMIC DNA]</scope>
    <source>
        <strain evidence="3 4">DSM 44614</strain>
    </source>
</reference>
<comment type="similarity">
    <text evidence="1">Belongs to the short-chain dehydrogenases/reductases (SDR) family.</text>
</comment>
<dbReference type="AlphaFoldDB" id="A0A0G3H7W4"/>